<comment type="caution">
    <text evidence="1">The sequence shown here is derived from an EMBL/GenBank/DDBJ whole genome shotgun (WGS) entry which is preliminary data.</text>
</comment>
<evidence type="ECO:0000313" key="2">
    <source>
        <dbReference type="Proteomes" id="UP001196413"/>
    </source>
</evidence>
<sequence>MREAFECEQLKKIIAYPFCLSHEDQFTDYVIQQFLLASFKAFTWNQKGKFDGTITLAGVTQENCAQIQRLYEVLLDSEIRTRIAAYENITLLVTEEKETEEVDEQNSS</sequence>
<dbReference type="Proteomes" id="UP001196413">
    <property type="component" value="Unassembled WGS sequence"/>
</dbReference>
<gene>
    <name evidence="1" type="ORF">KIN20_036105</name>
</gene>
<accession>A0AAD5WL20</accession>
<reference evidence="1" key="1">
    <citation type="submission" date="2021-06" db="EMBL/GenBank/DDBJ databases">
        <title>Parelaphostrongylus tenuis whole genome reference sequence.</title>
        <authorList>
            <person name="Garwood T.J."/>
            <person name="Larsen P.A."/>
            <person name="Fountain-Jones N.M."/>
            <person name="Garbe J.R."/>
            <person name="Macchietto M.G."/>
            <person name="Kania S.A."/>
            <person name="Gerhold R.W."/>
            <person name="Richards J.E."/>
            <person name="Wolf T.M."/>
        </authorList>
    </citation>
    <scope>NUCLEOTIDE SEQUENCE</scope>
    <source>
        <strain evidence="1">MNPRO001-30</strain>
        <tissue evidence="1">Meninges</tissue>
    </source>
</reference>
<proteinExistence type="predicted"/>
<evidence type="ECO:0000313" key="1">
    <source>
        <dbReference type="EMBL" id="KAJ1373640.1"/>
    </source>
</evidence>
<protein>
    <submittedName>
        <fullName evidence="1">Uncharacterized protein</fullName>
    </submittedName>
</protein>
<keyword evidence="2" id="KW-1185">Reference proteome</keyword>
<organism evidence="1 2">
    <name type="scientific">Parelaphostrongylus tenuis</name>
    <name type="common">Meningeal worm</name>
    <dbReference type="NCBI Taxonomy" id="148309"/>
    <lineage>
        <taxon>Eukaryota</taxon>
        <taxon>Metazoa</taxon>
        <taxon>Ecdysozoa</taxon>
        <taxon>Nematoda</taxon>
        <taxon>Chromadorea</taxon>
        <taxon>Rhabditida</taxon>
        <taxon>Rhabditina</taxon>
        <taxon>Rhabditomorpha</taxon>
        <taxon>Strongyloidea</taxon>
        <taxon>Metastrongylidae</taxon>
        <taxon>Parelaphostrongylus</taxon>
    </lineage>
</organism>
<dbReference type="EMBL" id="JAHQIW010007319">
    <property type="protein sequence ID" value="KAJ1373640.1"/>
    <property type="molecule type" value="Genomic_DNA"/>
</dbReference>
<dbReference type="AlphaFoldDB" id="A0AAD5WL20"/>
<name>A0AAD5WL20_PARTN</name>